<dbReference type="PANTHER" id="PTHR12835:SF5">
    <property type="entry name" value="BIOTIN--PROTEIN LIGASE"/>
    <property type="match status" value="1"/>
</dbReference>
<evidence type="ECO:0000259" key="4">
    <source>
        <dbReference type="PROSITE" id="PS51733"/>
    </source>
</evidence>
<accession>A0ABM6MF98</accession>
<dbReference type="SUPFAM" id="SSF55681">
    <property type="entry name" value="Class II aaRS and biotin synthetases"/>
    <property type="match status" value="1"/>
</dbReference>
<proteinExistence type="predicted"/>
<dbReference type="RefSeq" id="WP_190277044.1">
    <property type="nucleotide sequence ID" value="NZ_CP016774.1"/>
</dbReference>
<dbReference type="EMBL" id="CP016774">
    <property type="protein sequence ID" value="ASY17571.1"/>
    <property type="molecule type" value="Genomic_DNA"/>
</dbReference>
<evidence type="ECO:0000256" key="2">
    <source>
        <dbReference type="ARBA" id="ARBA00023267"/>
    </source>
</evidence>
<keyword evidence="2" id="KW-0092">Biotin</keyword>
<dbReference type="PROSITE" id="PS51733">
    <property type="entry name" value="BPL_LPL_CATALYTIC"/>
    <property type="match status" value="1"/>
</dbReference>
<dbReference type="Gene3D" id="3.30.930.10">
    <property type="entry name" value="Bira Bifunctional Protein, Domain 2"/>
    <property type="match status" value="1"/>
</dbReference>
<keyword evidence="1 5" id="KW-0436">Ligase</keyword>
<dbReference type="Pfam" id="PF02237">
    <property type="entry name" value="BPL_C"/>
    <property type="match status" value="1"/>
</dbReference>
<dbReference type="InterPro" id="IPR004143">
    <property type="entry name" value="BPL_LPL_catalytic"/>
</dbReference>
<evidence type="ECO:0000256" key="1">
    <source>
        <dbReference type="ARBA" id="ARBA00022598"/>
    </source>
</evidence>
<dbReference type="GO" id="GO:0016874">
    <property type="term" value="F:ligase activity"/>
    <property type="evidence" value="ECO:0007669"/>
    <property type="project" value="UniProtKB-KW"/>
</dbReference>
<dbReference type="Gene3D" id="2.30.30.100">
    <property type="match status" value="1"/>
</dbReference>
<evidence type="ECO:0000313" key="5">
    <source>
        <dbReference type="EMBL" id="ASY17571.1"/>
    </source>
</evidence>
<dbReference type="InterPro" id="IPR003142">
    <property type="entry name" value="BPL_C"/>
</dbReference>
<dbReference type="InterPro" id="IPR045864">
    <property type="entry name" value="aa-tRNA-synth_II/BPL/LPL"/>
</dbReference>
<dbReference type="InterPro" id="IPR004408">
    <property type="entry name" value="Biotin_CoA_COase_ligase"/>
</dbReference>
<dbReference type="PANTHER" id="PTHR12835">
    <property type="entry name" value="BIOTIN PROTEIN LIGASE"/>
    <property type="match status" value="1"/>
</dbReference>
<dbReference type="Pfam" id="PF03099">
    <property type="entry name" value="BPL_LplA_LipB"/>
    <property type="match status" value="1"/>
</dbReference>
<keyword evidence="6" id="KW-1185">Reference proteome</keyword>
<evidence type="ECO:0000256" key="3">
    <source>
        <dbReference type="ARBA" id="ARBA00024227"/>
    </source>
</evidence>
<protein>
    <recommendedName>
        <fullName evidence="3">biotin--[biotin carboxyl-carrier protein] ligase</fullName>
        <ecNumber evidence="3">6.3.4.15</ecNumber>
    </recommendedName>
</protein>
<gene>
    <name evidence="5" type="ORF">A1sIA79_05055</name>
</gene>
<organism evidence="5 6">
    <name type="scientific">Candidatus Planktophila versatilis</name>
    <dbReference type="NCBI Taxonomy" id="1884905"/>
    <lineage>
        <taxon>Bacteria</taxon>
        <taxon>Bacillati</taxon>
        <taxon>Actinomycetota</taxon>
        <taxon>Actinomycetes</taxon>
        <taxon>Candidatus Nanopelagicales</taxon>
        <taxon>Candidatus Nanopelagicaceae</taxon>
        <taxon>Candidatus Planktophila</taxon>
    </lineage>
</organism>
<name>A0ABM6MF98_9ACTN</name>
<dbReference type="CDD" id="cd16442">
    <property type="entry name" value="BPL"/>
    <property type="match status" value="1"/>
</dbReference>
<evidence type="ECO:0000313" key="6">
    <source>
        <dbReference type="Proteomes" id="UP000217177"/>
    </source>
</evidence>
<dbReference type="Proteomes" id="UP000217177">
    <property type="component" value="Chromosome"/>
</dbReference>
<reference evidence="5 6" key="1">
    <citation type="submission" date="2016-07" db="EMBL/GenBank/DDBJ databases">
        <title>High microdiversification within the ubiquitous acI lineage of Actinobacteria.</title>
        <authorList>
            <person name="Neuenschwander S.M."/>
            <person name="Salcher M."/>
            <person name="Ghai R."/>
            <person name="Pernthaler J."/>
        </authorList>
    </citation>
    <scope>NUCLEOTIDE SEQUENCE [LARGE SCALE GENOMIC DNA]</scope>
    <source>
        <strain evidence="5">MMS-IA-79</strain>
    </source>
</reference>
<feature type="domain" description="BPL/LPL catalytic" evidence="4">
    <location>
        <begin position="14"/>
        <end position="195"/>
    </location>
</feature>
<sequence>MSTDTPRPPLDTVQISEKISRYWRVSVVEVTGSTQEDLLNLVQRAEARTGDVLVTNYQSAGRGRLDRTFEAPQASALLFSFYIQPKRDQSEWSLLPLIVGLSTSFALSRLDPQVTSSLKWPNDLFISGLKTGGMIAQTADDGIIIGVGINVAMQESELPVAHATSLSLQNFGELNRNVILAAFLNEFSNLLERWEAGEDLRHLYLERCSSIGAKIRAELPSGVIKSGVAVGISPNGELILEDGSRITVGDIVHLR</sequence>
<dbReference type="NCBIfam" id="TIGR00121">
    <property type="entry name" value="birA_ligase"/>
    <property type="match status" value="1"/>
</dbReference>
<dbReference type="EC" id="6.3.4.15" evidence="3"/>